<name>A0AA36DIP0_CYLNA</name>
<evidence type="ECO:0000256" key="10">
    <source>
        <dbReference type="ARBA" id="ARBA00023157"/>
    </source>
</evidence>
<evidence type="ECO:0000256" key="12">
    <source>
        <dbReference type="PROSITE-ProRule" id="PRU00076"/>
    </source>
</evidence>
<dbReference type="Gene3D" id="2.40.155.10">
    <property type="entry name" value="Green fluorescent protein"/>
    <property type="match status" value="1"/>
</dbReference>
<evidence type="ECO:0000256" key="5">
    <source>
        <dbReference type="ARBA" id="ARBA00022729"/>
    </source>
</evidence>
<dbReference type="SUPFAM" id="SSF54511">
    <property type="entry name" value="GFP-like"/>
    <property type="match status" value="1"/>
</dbReference>
<feature type="domain" description="EGF-like" evidence="16">
    <location>
        <begin position="1173"/>
        <end position="1214"/>
    </location>
</feature>
<keyword evidence="6" id="KW-0677">Repeat</keyword>
<dbReference type="Pfam" id="PF07474">
    <property type="entry name" value="G2F"/>
    <property type="match status" value="1"/>
</dbReference>
<evidence type="ECO:0000256" key="13">
    <source>
        <dbReference type="PROSITE-ProRule" id="PRU00461"/>
    </source>
</evidence>
<evidence type="ECO:0000313" key="19">
    <source>
        <dbReference type="EMBL" id="CAJ0588318.1"/>
    </source>
</evidence>
<feature type="repeat" description="LDL-receptor class B" evidence="13">
    <location>
        <begin position="1356"/>
        <end position="1400"/>
    </location>
</feature>
<gene>
    <name evidence="19" type="ORF">CYNAS_LOCUS301</name>
</gene>
<dbReference type="InterPro" id="IPR011042">
    <property type="entry name" value="6-blade_b-propeller_TolB-like"/>
</dbReference>
<dbReference type="InterPro" id="IPR006605">
    <property type="entry name" value="G2_nidogen/fibulin_G2F"/>
</dbReference>
<feature type="disulfide bond" evidence="12">
    <location>
        <begin position="901"/>
        <end position="918"/>
    </location>
</feature>
<dbReference type="SMART" id="SM00135">
    <property type="entry name" value="LY"/>
    <property type="match status" value="4"/>
</dbReference>
<feature type="repeat" description="LDL-receptor class B" evidence="13">
    <location>
        <begin position="1270"/>
        <end position="1312"/>
    </location>
</feature>
<feature type="region of interest" description="Disordered" evidence="14">
    <location>
        <begin position="224"/>
        <end position="262"/>
    </location>
</feature>
<feature type="domain" description="EGF-like" evidence="16">
    <location>
        <begin position="688"/>
        <end position="728"/>
    </location>
</feature>
<protein>
    <recommendedName>
        <fullName evidence="21">Nidogen</fullName>
    </recommendedName>
</protein>
<keyword evidence="3" id="KW-0272">Extracellular matrix</keyword>
<dbReference type="Pfam" id="PF06119">
    <property type="entry name" value="NIDO"/>
    <property type="match status" value="1"/>
</dbReference>
<evidence type="ECO:0000313" key="20">
    <source>
        <dbReference type="Proteomes" id="UP001176961"/>
    </source>
</evidence>
<dbReference type="InterPro" id="IPR003886">
    <property type="entry name" value="NIDO_dom"/>
</dbReference>
<evidence type="ECO:0000256" key="9">
    <source>
        <dbReference type="ARBA" id="ARBA00022889"/>
    </source>
</evidence>
<dbReference type="InterPro" id="IPR049883">
    <property type="entry name" value="NOTCH1_EGF-like"/>
</dbReference>
<dbReference type="Gene3D" id="2.120.10.30">
    <property type="entry name" value="TolB, C-terminal domain"/>
    <property type="match status" value="1"/>
</dbReference>
<feature type="domain" description="NIDO" evidence="18">
    <location>
        <begin position="85"/>
        <end position="226"/>
    </location>
</feature>
<evidence type="ECO:0000256" key="8">
    <source>
        <dbReference type="ARBA" id="ARBA00022869"/>
    </source>
</evidence>
<dbReference type="Pfam" id="PF12947">
    <property type="entry name" value="EGF_3"/>
    <property type="match status" value="3"/>
</dbReference>
<dbReference type="Proteomes" id="UP001176961">
    <property type="component" value="Unassembled WGS sequence"/>
</dbReference>
<feature type="disulfide bond" evidence="12">
    <location>
        <begin position="1100"/>
        <end position="1117"/>
    </location>
</feature>
<dbReference type="FunFam" id="2.10.25.10:FF:000038">
    <property type="entry name" value="Fibrillin 2"/>
    <property type="match status" value="1"/>
</dbReference>
<evidence type="ECO:0000256" key="7">
    <source>
        <dbReference type="ARBA" id="ARBA00022837"/>
    </source>
</evidence>
<dbReference type="SMART" id="SM00682">
    <property type="entry name" value="G2F"/>
    <property type="match status" value="1"/>
</dbReference>
<dbReference type="CDD" id="cd00255">
    <property type="entry name" value="nidG2"/>
    <property type="match status" value="1"/>
</dbReference>
<dbReference type="GO" id="GO:0005604">
    <property type="term" value="C:basement membrane"/>
    <property type="evidence" value="ECO:0007669"/>
    <property type="project" value="UniProtKB-SubCell"/>
</dbReference>
<dbReference type="Pfam" id="PF00058">
    <property type="entry name" value="Ldl_recept_b"/>
    <property type="match status" value="2"/>
</dbReference>
<feature type="domain" description="EGF-like" evidence="16">
    <location>
        <begin position="1001"/>
        <end position="1041"/>
    </location>
</feature>
<evidence type="ECO:0000256" key="3">
    <source>
        <dbReference type="ARBA" id="ARBA00022530"/>
    </source>
</evidence>
<keyword evidence="2" id="KW-0964">Secreted</keyword>
<keyword evidence="9" id="KW-0130">Cell adhesion</keyword>
<comment type="caution">
    <text evidence="19">The sequence shown here is derived from an EMBL/GenBank/DDBJ whole genome shotgun (WGS) entry which is preliminary data.</text>
</comment>
<comment type="caution">
    <text evidence="12">Lacks conserved residue(s) required for the propagation of feature annotation.</text>
</comment>
<keyword evidence="20" id="KW-1185">Reference proteome</keyword>
<keyword evidence="10 12" id="KW-1015">Disulfide bond</keyword>
<feature type="disulfide bond" evidence="12">
    <location>
        <begin position="1054"/>
        <end position="1071"/>
    </location>
</feature>
<dbReference type="GO" id="GO:0005509">
    <property type="term" value="F:calcium ion binding"/>
    <property type="evidence" value="ECO:0007669"/>
    <property type="project" value="InterPro"/>
</dbReference>
<dbReference type="InterPro" id="IPR000742">
    <property type="entry name" value="EGF"/>
</dbReference>
<dbReference type="SUPFAM" id="SSF63825">
    <property type="entry name" value="YWTD domain"/>
    <property type="match status" value="1"/>
</dbReference>
<dbReference type="PROSITE" id="PS01186">
    <property type="entry name" value="EGF_2"/>
    <property type="match status" value="8"/>
</dbReference>
<feature type="domain" description="EGF-like" evidence="16">
    <location>
        <begin position="891"/>
        <end position="932"/>
    </location>
</feature>
<keyword evidence="11" id="KW-0325">Glycoprotein</keyword>
<dbReference type="InterPro" id="IPR009017">
    <property type="entry name" value="GFP"/>
</dbReference>
<dbReference type="FunFam" id="2.120.10.30:FF:000241">
    <property type="entry name" value="Low-density lipoprotein receptor-related protein 6"/>
    <property type="match status" value="1"/>
</dbReference>
<feature type="chain" id="PRO_5041328820" description="Nidogen" evidence="15">
    <location>
        <begin position="18"/>
        <end position="1525"/>
    </location>
</feature>
<evidence type="ECO:0000256" key="2">
    <source>
        <dbReference type="ARBA" id="ARBA00022525"/>
    </source>
</evidence>
<keyword evidence="7" id="KW-0106">Calcium</keyword>
<dbReference type="InterPro" id="IPR009030">
    <property type="entry name" value="Growth_fac_rcpt_cys_sf"/>
</dbReference>
<feature type="domain" description="EGF-like" evidence="16">
    <location>
        <begin position="943"/>
        <end position="984"/>
    </location>
</feature>
<evidence type="ECO:0000256" key="4">
    <source>
        <dbReference type="ARBA" id="ARBA00022536"/>
    </source>
</evidence>
<feature type="signal peptide" evidence="15">
    <location>
        <begin position="1"/>
        <end position="17"/>
    </location>
</feature>
<dbReference type="PROSITE" id="PS51220">
    <property type="entry name" value="NIDO"/>
    <property type="match status" value="1"/>
</dbReference>
<evidence type="ECO:0000256" key="1">
    <source>
        <dbReference type="ARBA" id="ARBA00004302"/>
    </source>
</evidence>
<dbReference type="InterPro" id="IPR001881">
    <property type="entry name" value="EGF-like_Ca-bd_dom"/>
</dbReference>
<keyword evidence="8" id="KW-0084">Basement membrane</keyword>
<accession>A0AA36DIP0</accession>
<dbReference type="PROSITE" id="PS00010">
    <property type="entry name" value="ASX_HYDROXYL"/>
    <property type="match status" value="1"/>
</dbReference>
<dbReference type="PROSITE" id="PS51120">
    <property type="entry name" value="LDLRB"/>
    <property type="match status" value="3"/>
</dbReference>
<dbReference type="InterPro" id="IPR000033">
    <property type="entry name" value="LDLR_classB_rpt"/>
</dbReference>
<comment type="subcellular location">
    <subcellularLocation>
        <location evidence="1">Secreted</location>
        <location evidence="1">Extracellular space</location>
        <location evidence="1">Extracellular matrix</location>
        <location evidence="1">Basement membrane</location>
    </subcellularLocation>
</comment>
<dbReference type="SMART" id="SM00181">
    <property type="entry name" value="EGF"/>
    <property type="match status" value="12"/>
</dbReference>
<evidence type="ECO:0000259" key="16">
    <source>
        <dbReference type="PROSITE" id="PS50026"/>
    </source>
</evidence>
<evidence type="ECO:0000256" key="6">
    <source>
        <dbReference type="ARBA" id="ARBA00022737"/>
    </source>
</evidence>
<feature type="repeat" description="LDL-receptor class B" evidence="13">
    <location>
        <begin position="1313"/>
        <end position="1355"/>
    </location>
</feature>
<dbReference type="InterPro" id="IPR000152">
    <property type="entry name" value="EGF-type_Asp/Asn_hydroxyl_site"/>
</dbReference>
<evidence type="ECO:0000259" key="17">
    <source>
        <dbReference type="PROSITE" id="PS50993"/>
    </source>
</evidence>
<proteinExistence type="predicted"/>
<feature type="domain" description="Nidogen G2 beta-barrel" evidence="17">
    <location>
        <begin position="389"/>
        <end position="614"/>
    </location>
</feature>
<dbReference type="SUPFAM" id="SSF57184">
    <property type="entry name" value="Growth factor receptor domain"/>
    <property type="match status" value="1"/>
</dbReference>
<dbReference type="PROSITE" id="PS50993">
    <property type="entry name" value="NIDOGEN_G2"/>
    <property type="match status" value="1"/>
</dbReference>
<dbReference type="PANTHER" id="PTHR24039">
    <property type="entry name" value="FIBRILLIN-RELATED"/>
    <property type="match status" value="1"/>
</dbReference>
<dbReference type="CDD" id="cd00054">
    <property type="entry name" value="EGF_CA"/>
    <property type="match status" value="2"/>
</dbReference>
<dbReference type="SMART" id="SM00179">
    <property type="entry name" value="EGF_CA"/>
    <property type="match status" value="6"/>
</dbReference>
<evidence type="ECO:0000256" key="11">
    <source>
        <dbReference type="ARBA" id="ARBA00023180"/>
    </source>
</evidence>
<dbReference type="InterPro" id="IPR018097">
    <property type="entry name" value="EGF_Ca-bd_CS"/>
</dbReference>
<dbReference type="SMART" id="SM00539">
    <property type="entry name" value="NIDO"/>
    <property type="match status" value="1"/>
</dbReference>
<dbReference type="PROSITE" id="PS50026">
    <property type="entry name" value="EGF_3"/>
    <property type="match status" value="8"/>
</dbReference>
<keyword evidence="5 15" id="KW-0732">Signal</keyword>
<dbReference type="Gene3D" id="2.10.25.10">
    <property type="entry name" value="Laminin"/>
    <property type="match status" value="10"/>
</dbReference>
<dbReference type="EMBL" id="CATQJL010000001">
    <property type="protein sequence ID" value="CAJ0588318.1"/>
    <property type="molecule type" value="Genomic_DNA"/>
</dbReference>
<feature type="disulfide bond" evidence="12">
    <location>
        <begin position="953"/>
        <end position="970"/>
    </location>
</feature>
<organism evidence="19 20">
    <name type="scientific">Cylicocyclus nassatus</name>
    <name type="common">Nematode worm</name>
    <dbReference type="NCBI Taxonomy" id="53992"/>
    <lineage>
        <taxon>Eukaryota</taxon>
        <taxon>Metazoa</taxon>
        <taxon>Ecdysozoa</taxon>
        <taxon>Nematoda</taxon>
        <taxon>Chromadorea</taxon>
        <taxon>Rhabditida</taxon>
        <taxon>Rhabditina</taxon>
        <taxon>Rhabditomorpha</taxon>
        <taxon>Strongyloidea</taxon>
        <taxon>Strongylidae</taxon>
        <taxon>Cylicocyclus</taxon>
    </lineage>
</organism>
<feature type="domain" description="EGF-like" evidence="16">
    <location>
        <begin position="833"/>
        <end position="872"/>
    </location>
</feature>
<dbReference type="CDD" id="cd00053">
    <property type="entry name" value="EGF"/>
    <property type="match status" value="1"/>
</dbReference>
<dbReference type="GO" id="GO:0007160">
    <property type="term" value="P:cell-matrix adhesion"/>
    <property type="evidence" value="ECO:0007669"/>
    <property type="project" value="InterPro"/>
</dbReference>
<dbReference type="Pfam" id="PF07645">
    <property type="entry name" value="EGF_CA"/>
    <property type="match status" value="1"/>
</dbReference>
<evidence type="ECO:0000256" key="15">
    <source>
        <dbReference type="SAM" id="SignalP"/>
    </source>
</evidence>
<dbReference type="PROSITE" id="PS01187">
    <property type="entry name" value="EGF_CA"/>
    <property type="match status" value="1"/>
</dbReference>
<feature type="domain" description="EGF-like" evidence="16">
    <location>
        <begin position="1042"/>
        <end position="1085"/>
    </location>
</feature>
<reference evidence="19" key="1">
    <citation type="submission" date="2023-07" db="EMBL/GenBank/DDBJ databases">
        <authorList>
            <consortium name="CYATHOMIX"/>
        </authorList>
    </citation>
    <scope>NUCLEOTIDE SEQUENCE</scope>
    <source>
        <strain evidence="19">N/A</strain>
    </source>
</reference>
<dbReference type="InterPro" id="IPR024731">
    <property type="entry name" value="NELL2-like_EGF"/>
</dbReference>
<evidence type="ECO:0000259" key="18">
    <source>
        <dbReference type="PROSITE" id="PS51220"/>
    </source>
</evidence>
<keyword evidence="4 12" id="KW-0245">EGF-like domain</keyword>
<dbReference type="SUPFAM" id="SSF57196">
    <property type="entry name" value="EGF/Laminin"/>
    <property type="match status" value="3"/>
</dbReference>
<sequence>MRLKLLLLLSTITFICAQTQLLDYGERAGDQSLDFSAGQHATAIDVPMVYMENPYSEVYISPNGILGFGDRLPDAVVPLQRLNRSAIAPFYAPASEGTVYYRATSSDRALLRRLTDYIHKTFADSSDFQTLQAMVITWDGVQNKEQDGGATFQLALASDGMTTYALMQFLTLPWSASEGIYAQSGFAMPDGRYQSNTNSGGPDVKELARLSNNPEGTSFIFRISGPAIEDPRENGDDYEYTNYDQTDYDGDDRKPPADCPPDPYSDRCPEGCNILTDERMCSRCVCAEPVPEESITEDSVHEKLPEPPIHHRHGHHEGNKITEPLPTLEARENADDERRLPKSAPSTCDEAGEEVCNQNAACKDYPGGYCCECSPGFYGNGKECLKKGDPQRISGSFEGVINGNSIDRTDLHTFITATDGHAYTAVSKIPSDLGSPFLILNPIGSIMGWLFADVQSPRVYNGFQLTGGLFNRTVTLHIGDRYQVSIRQKFSGRDIYHYFKATVFVSGTLPDVAPGAEVQFPDYEEEYRREKPGLVRSYTGMDILLKEGGETKTIRMTVDQLIQFDECPHRTFEKDDAVVLHVKRVHVTYDPNEGIVRYGSRNYAQPVGATTTTPPGQDAQYERQRQEAQRRAYNPVEQTTDICTEGRHVCTLPNMRCRPVEPSYRCECLPGYQAKREESSPLGWNCQDLNECERGDHTCDHYAICHNTDGSFTCECRPGYTGDGHHCTTVVGDDEDVETTMDAFGLTHPLLEVEPTQRLRPIPSEPQVQLPKGSCTNHYQCHQWGECVFADGSPHGMCRCRGWYVGDGVNHCGPPEEQRHEEPRLNANIPERGGQPCGHHVCDIHAECMPSPSGGSECVCKAGYHGNGISCESLTDEEEEQPRTQVPAETIGKVCRAHEECSEHGSCTYSRTLGYYHCTCTEPYVGNGVECSLPGEPERERGEQQGCDRLRNCDPNAQCVYDDHNRVYKCECHEGFAGDGKTCVQIHTGGQPWEGTQVQERPQQCRDATDCHRNGHCVVSATGYICECLPGFRGDGIRQCVIADQCNPVDKSSCHQNAECVYGETERAYVCKCVRGFTGDGVQCVPHAPPQTCREEPRLCHANAQCVYNHHENTFVCVCKPGAVGDGYSRCDIQETPRCSNCSIHAHCSQTPAGGWQCKCNAGYQGNGFVCAAMTSCLDDRSLCDPHAECVPGEGGHYVCNCHYGYHGDGRTCTPDTQAREETILVSRGMAIFSRGVNPEIPGKQVIFNRLLIVIPHHIAVGLDYDCKEDRLIWSDISGHAIRSASLNGTEHKSYYSDVLSSPEGIAVDWSSRNVYYADSLNDEIGVASLNGKYQKALLTEGLVNPRALALDLQNRHLFYTDWHRENPLIGRMDMDGKNNRIFLNDDVHLPNGITVLPNRRELCWVDAGNHRLSCIGLDGNNRRVVYAPLNYPFSLTHSNEARFYWTDWKDNRVHSVGIYGEGYASFPISLGGSGKVYGILSVPKQCIGPHTACSVGNGGCSYLCLPGQEGVSCECPSNVAVKGC</sequence>
<evidence type="ECO:0000256" key="14">
    <source>
        <dbReference type="SAM" id="MobiDB-lite"/>
    </source>
</evidence>
<feature type="domain" description="EGF-like" evidence="16">
    <location>
        <begin position="1089"/>
        <end position="1132"/>
    </location>
</feature>
<evidence type="ECO:0008006" key="21">
    <source>
        <dbReference type="Google" id="ProtNLM"/>
    </source>
</evidence>